<accession>A0A3M8B8V7</accession>
<evidence type="ECO:0000313" key="2">
    <source>
        <dbReference type="Proteomes" id="UP000276178"/>
    </source>
</evidence>
<reference evidence="1 2" key="1">
    <citation type="submission" date="2018-10" db="EMBL/GenBank/DDBJ databases">
        <title>Phylogenomics of Brevibacillus.</title>
        <authorList>
            <person name="Dunlap C."/>
        </authorList>
    </citation>
    <scope>NUCLEOTIDE SEQUENCE [LARGE SCALE GENOMIC DNA]</scope>
    <source>
        <strain evidence="1 2">NRRL NRS 1219</strain>
    </source>
</reference>
<dbReference type="AlphaFoldDB" id="A0A3M8B8V7"/>
<evidence type="ECO:0000313" key="1">
    <source>
        <dbReference type="EMBL" id="RNB59265.1"/>
    </source>
</evidence>
<sequence length="85" mass="9630">MHNWANCGVTTIHKCSDVVFRPFFIGKTTKAYLVFISGLCTAQDVDQQVLMPLMHVTESDFPDLGRMAEQVPIWRDLSTTLLSKK</sequence>
<gene>
    <name evidence="1" type="ORF">EB820_04280</name>
</gene>
<dbReference type="EMBL" id="RHHN01000013">
    <property type="protein sequence ID" value="RNB59265.1"/>
    <property type="molecule type" value="Genomic_DNA"/>
</dbReference>
<proteinExistence type="predicted"/>
<name>A0A3M8B8V7_9BACL</name>
<organism evidence="1 2">
    <name type="scientific">Brevibacillus agri</name>
    <dbReference type="NCBI Taxonomy" id="51101"/>
    <lineage>
        <taxon>Bacteria</taxon>
        <taxon>Bacillati</taxon>
        <taxon>Bacillota</taxon>
        <taxon>Bacilli</taxon>
        <taxon>Bacillales</taxon>
        <taxon>Paenibacillaceae</taxon>
        <taxon>Brevibacillus</taxon>
    </lineage>
</organism>
<protein>
    <submittedName>
        <fullName evidence="1">Uncharacterized protein</fullName>
    </submittedName>
</protein>
<dbReference type="Proteomes" id="UP000276178">
    <property type="component" value="Unassembled WGS sequence"/>
</dbReference>
<comment type="caution">
    <text evidence="1">The sequence shown here is derived from an EMBL/GenBank/DDBJ whole genome shotgun (WGS) entry which is preliminary data.</text>
</comment>